<dbReference type="GO" id="GO:0005886">
    <property type="term" value="C:plasma membrane"/>
    <property type="evidence" value="ECO:0007669"/>
    <property type="project" value="TreeGrafter"/>
</dbReference>
<name>A0A0E0LJ01_ORYPU</name>
<evidence type="ECO:0000256" key="2">
    <source>
        <dbReference type="ARBA" id="ARBA00023136"/>
    </source>
</evidence>
<dbReference type="EnsemblPlants" id="OPUNC07G08450.1">
    <property type="protein sequence ID" value="OPUNC07G08450.1"/>
    <property type="gene ID" value="OPUNC07G08450"/>
</dbReference>
<dbReference type="OMA" id="AMAFWED"/>
<dbReference type="GO" id="GO:0009506">
    <property type="term" value="C:plasmodesma"/>
    <property type="evidence" value="ECO:0007669"/>
    <property type="project" value="TreeGrafter"/>
</dbReference>
<dbReference type="GO" id="GO:0098542">
    <property type="term" value="P:defense response to other organism"/>
    <property type="evidence" value="ECO:0007669"/>
    <property type="project" value="InterPro"/>
</dbReference>
<evidence type="ECO:0000256" key="1">
    <source>
        <dbReference type="ARBA" id="ARBA00004370"/>
    </source>
</evidence>
<feature type="transmembrane region" description="Helical" evidence="3">
    <location>
        <begin position="236"/>
        <end position="259"/>
    </location>
</feature>
<feature type="transmembrane region" description="Helical" evidence="3">
    <location>
        <begin position="31"/>
        <end position="57"/>
    </location>
</feature>
<keyword evidence="3" id="KW-1133">Transmembrane helix</keyword>
<dbReference type="HOGENOM" id="CLU_647919_0_0_1"/>
<evidence type="ECO:0000256" key="3">
    <source>
        <dbReference type="SAM" id="Phobius"/>
    </source>
</evidence>
<sequence>MCCECGCYECYDACCDRCCCGCVSPDTRETIFYCAICLLLVAAVVLLAVLLAAYGFIRHVSVTVESASLTRFNLSSPPAVTALAYNLSLTLAIRNKNWAMSIKNTKDLEAGYSFDGQRFERVKLAGEGEKHPAGKTRVYHLDSGNENAYVALGNAGVAEFKKESATGVFEVEVAVSGEVRYQAHYTKCKLAATCPLKLQLAPPGTPAVVFQKVKCKLAAADKNCYCSCGSGWKDGLIVFGIIFGALLLAMLVAAFGFVLQPSFVVDDASLTRFNLSAATSSIAYNLTLKLVVHNRNWAMAVKNTKQMDAEYKFDGQVFERIQLAGKGDKVGPGKTVVHRLSSGSESALVPTLGNAGAVEYRKESAKGTFEVEVAIAGEVRYTARFTKCKIEASCPLKLQLAPPGTTAVAFQKVKCKLTKPEKNC</sequence>
<keyword evidence="5" id="KW-1185">Reference proteome</keyword>
<dbReference type="AlphaFoldDB" id="A0A0E0LJ01"/>
<dbReference type="eggNOG" id="ENOG502R7SK">
    <property type="taxonomic scope" value="Eukaryota"/>
</dbReference>
<organism evidence="4">
    <name type="scientific">Oryza punctata</name>
    <name type="common">Red rice</name>
    <dbReference type="NCBI Taxonomy" id="4537"/>
    <lineage>
        <taxon>Eukaryota</taxon>
        <taxon>Viridiplantae</taxon>
        <taxon>Streptophyta</taxon>
        <taxon>Embryophyta</taxon>
        <taxon>Tracheophyta</taxon>
        <taxon>Spermatophyta</taxon>
        <taxon>Magnoliopsida</taxon>
        <taxon>Liliopsida</taxon>
        <taxon>Poales</taxon>
        <taxon>Poaceae</taxon>
        <taxon>BOP clade</taxon>
        <taxon>Oryzoideae</taxon>
        <taxon>Oryzeae</taxon>
        <taxon>Oryzinae</taxon>
        <taxon>Oryza</taxon>
    </lineage>
</organism>
<comment type="subcellular location">
    <subcellularLocation>
        <location evidence="1">Membrane</location>
    </subcellularLocation>
</comment>
<accession>A0A0E0LJ01</accession>
<keyword evidence="3" id="KW-0812">Transmembrane</keyword>
<reference evidence="4" key="2">
    <citation type="submission" date="2018-05" db="EMBL/GenBank/DDBJ databases">
        <title>OpunRS2 (Oryza punctata Reference Sequence Version 2).</title>
        <authorList>
            <person name="Zhang J."/>
            <person name="Kudrna D."/>
            <person name="Lee S."/>
            <person name="Talag J."/>
            <person name="Welchert J."/>
            <person name="Wing R.A."/>
        </authorList>
    </citation>
    <scope>NUCLEOTIDE SEQUENCE [LARGE SCALE GENOMIC DNA]</scope>
</reference>
<keyword evidence="2 3" id="KW-0472">Membrane</keyword>
<evidence type="ECO:0000313" key="4">
    <source>
        <dbReference type="EnsemblPlants" id="OPUNC07G08450.1"/>
    </source>
</evidence>
<reference evidence="4" key="1">
    <citation type="submission" date="2015-04" db="UniProtKB">
        <authorList>
            <consortium name="EnsemblPlants"/>
        </authorList>
    </citation>
    <scope>IDENTIFICATION</scope>
</reference>
<dbReference type="InterPro" id="IPR044839">
    <property type="entry name" value="NDR1-like"/>
</dbReference>
<evidence type="ECO:0000313" key="5">
    <source>
        <dbReference type="Proteomes" id="UP000026962"/>
    </source>
</evidence>
<dbReference type="Proteomes" id="UP000026962">
    <property type="component" value="Chromosome 7"/>
</dbReference>
<protein>
    <submittedName>
        <fullName evidence="4">Uncharacterized protein</fullName>
    </submittedName>
</protein>
<dbReference type="PANTHER" id="PTHR31415:SF162">
    <property type="entry name" value="OS07G0250900 PROTEIN"/>
    <property type="match status" value="1"/>
</dbReference>
<proteinExistence type="predicted"/>
<dbReference type="Gramene" id="OPUNC07G08450.1">
    <property type="protein sequence ID" value="OPUNC07G08450.1"/>
    <property type="gene ID" value="OPUNC07G08450"/>
</dbReference>
<dbReference type="PANTHER" id="PTHR31415">
    <property type="entry name" value="OS05G0367900 PROTEIN"/>
    <property type="match status" value="1"/>
</dbReference>
<feature type="transmembrane region" description="Helical" evidence="3">
    <location>
        <begin position="77"/>
        <end position="93"/>
    </location>
</feature>